<keyword evidence="10" id="KW-0739">Sodium transport</keyword>
<evidence type="ECO:0000313" key="14">
    <source>
        <dbReference type="Proteomes" id="UP001501207"/>
    </source>
</evidence>
<dbReference type="CDD" id="cd11495">
    <property type="entry name" value="SLC5sbd_NIS-like_u3"/>
    <property type="match status" value="1"/>
</dbReference>
<feature type="transmembrane region" description="Helical" evidence="12">
    <location>
        <begin position="429"/>
        <end position="450"/>
    </location>
</feature>
<dbReference type="InterPro" id="IPR038377">
    <property type="entry name" value="Na/Glc_symporter_sf"/>
</dbReference>
<evidence type="ECO:0000256" key="4">
    <source>
        <dbReference type="ARBA" id="ARBA00022475"/>
    </source>
</evidence>
<feature type="transmembrane region" description="Helical" evidence="12">
    <location>
        <begin position="401"/>
        <end position="423"/>
    </location>
</feature>
<feature type="transmembrane region" description="Helical" evidence="12">
    <location>
        <begin position="46"/>
        <end position="65"/>
    </location>
</feature>
<feature type="transmembrane region" description="Helical" evidence="12">
    <location>
        <begin position="177"/>
        <end position="199"/>
    </location>
</feature>
<evidence type="ECO:0000256" key="9">
    <source>
        <dbReference type="ARBA" id="ARBA00023136"/>
    </source>
</evidence>
<evidence type="ECO:0000256" key="6">
    <source>
        <dbReference type="ARBA" id="ARBA00022989"/>
    </source>
</evidence>
<feature type="transmembrane region" description="Helical" evidence="12">
    <location>
        <begin position="151"/>
        <end position="170"/>
    </location>
</feature>
<organism evidence="13 14">
    <name type="scientific">Compostibacter hankyongensis</name>
    <dbReference type="NCBI Taxonomy" id="1007089"/>
    <lineage>
        <taxon>Bacteria</taxon>
        <taxon>Pseudomonadati</taxon>
        <taxon>Bacteroidota</taxon>
        <taxon>Chitinophagia</taxon>
        <taxon>Chitinophagales</taxon>
        <taxon>Chitinophagaceae</taxon>
        <taxon>Compostibacter</taxon>
    </lineage>
</organism>
<keyword evidence="6 12" id="KW-1133">Transmembrane helix</keyword>
<proteinExistence type="inferred from homology"/>
<feature type="transmembrane region" description="Helical" evidence="12">
    <location>
        <begin position="231"/>
        <end position="250"/>
    </location>
</feature>
<comment type="caution">
    <text evidence="13">The sequence shown here is derived from an EMBL/GenBank/DDBJ whole genome shotgun (WGS) entry which is preliminary data.</text>
</comment>
<evidence type="ECO:0000256" key="11">
    <source>
        <dbReference type="RuleBase" id="RU362091"/>
    </source>
</evidence>
<feature type="transmembrane region" description="Helical" evidence="12">
    <location>
        <begin position="77"/>
        <end position="95"/>
    </location>
</feature>
<feature type="transmembrane region" description="Helical" evidence="12">
    <location>
        <begin position="353"/>
        <end position="380"/>
    </location>
</feature>
<evidence type="ECO:0000256" key="1">
    <source>
        <dbReference type="ARBA" id="ARBA00004651"/>
    </source>
</evidence>
<name>A0ABP8FJZ7_9BACT</name>
<gene>
    <name evidence="13" type="ORF">GCM10023143_10250</name>
</gene>
<reference evidence="14" key="1">
    <citation type="journal article" date="2019" name="Int. J. Syst. Evol. Microbiol.">
        <title>The Global Catalogue of Microorganisms (GCM) 10K type strain sequencing project: providing services to taxonomists for standard genome sequencing and annotation.</title>
        <authorList>
            <consortium name="The Broad Institute Genomics Platform"/>
            <consortium name="The Broad Institute Genome Sequencing Center for Infectious Disease"/>
            <person name="Wu L."/>
            <person name="Ma J."/>
        </authorList>
    </citation>
    <scope>NUCLEOTIDE SEQUENCE [LARGE SCALE GENOMIC DNA]</scope>
    <source>
        <strain evidence="14">JCM 17664</strain>
    </source>
</reference>
<dbReference type="Gene3D" id="1.20.1730.10">
    <property type="entry name" value="Sodium/glucose cotransporter"/>
    <property type="match status" value="1"/>
</dbReference>
<evidence type="ECO:0000256" key="12">
    <source>
        <dbReference type="SAM" id="Phobius"/>
    </source>
</evidence>
<keyword evidence="4" id="KW-1003">Cell membrane</keyword>
<feature type="transmembrane region" description="Helical" evidence="12">
    <location>
        <begin position="6"/>
        <end position="26"/>
    </location>
</feature>
<evidence type="ECO:0000256" key="10">
    <source>
        <dbReference type="ARBA" id="ARBA00023201"/>
    </source>
</evidence>
<evidence type="ECO:0000256" key="2">
    <source>
        <dbReference type="ARBA" id="ARBA00006434"/>
    </source>
</evidence>
<dbReference type="RefSeq" id="WP_344976492.1">
    <property type="nucleotide sequence ID" value="NZ_BAABFN010000002.1"/>
</dbReference>
<feature type="transmembrane region" description="Helical" evidence="12">
    <location>
        <begin position="457"/>
        <end position="475"/>
    </location>
</feature>
<dbReference type="InterPro" id="IPR051163">
    <property type="entry name" value="Sodium:Solute_Symporter_SSF"/>
</dbReference>
<evidence type="ECO:0000256" key="8">
    <source>
        <dbReference type="ARBA" id="ARBA00023065"/>
    </source>
</evidence>
<dbReference type="NCBIfam" id="TIGR00813">
    <property type="entry name" value="sss"/>
    <property type="match status" value="1"/>
</dbReference>
<keyword evidence="5 12" id="KW-0812">Transmembrane</keyword>
<keyword evidence="7" id="KW-0915">Sodium</keyword>
<feature type="transmembrane region" description="Helical" evidence="12">
    <location>
        <begin position="121"/>
        <end position="145"/>
    </location>
</feature>
<evidence type="ECO:0000256" key="7">
    <source>
        <dbReference type="ARBA" id="ARBA00023053"/>
    </source>
</evidence>
<dbReference type="PANTHER" id="PTHR42985:SF32">
    <property type="entry name" value="SODIUM IODIDE SYMPORTER"/>
    <property type="match status" value="1"/>
</dbReference>
<protein>
    <submittedName>
        <fullName evidence="13">Sodium:solute symporter</fullName>
    </submittedName>
</protein>
<feature type="transmembrane region" description="Helical" evidence="12">
    <location>
        <begin position="495"/>
        <end position="513"/>
    </location>
</feature>
<dbReference type="EMBL" id="BAABFN010000002">
    <property type="protein sequence ID" value="GAA4305184.1"/>
    <property type="molecule type" value="Genomic_DNA"/>
</dbReference>
<dbReference type="PROSITE" id="PS50283">
    <property type="entry name" value="NA_SOLUT_SYMP_3"/>
    <property type="match status" value="1"/>
</dbReference>
<dbReference type="Pfam" id="PF00474">
    <property type="entry name" value="SSF"/>
    <property type="match status" value="1"/>
</dbReference>
<accession>A0ABP8FJZ7</accession>
<dbReference type="InterPro" id="IPR001734">
    <property type="entry name" value="Na/solute_symporter"/>
</dbReference>
<evidence type="ECO:0000256" key="5">
    <source>
        <dbReference type="ARBA" id="ARBA00022692"/>
    </source>
</evidence>
<dbReference type="PANTHER" id="PTHR42985">
    <property type="entry name" value="SODIUM-COUPLED MONOCARBOXYLATE TRANSPORTER"/>
    <property type="match status" value="1"/>
</dbReference>
<keyword evidence="9 12" id="KW-0472">Membrane</keyword>
<keyword evidence="8" id="KW-0406">Ion transport</keyword>
<feature type="transmembrane region" description="Helical" evidence="12">
    <location>
        <begin position="271"/>
        <end position="296"/>
    </location>
</feature>
<dbReference type="Proteomes" id="UP001501207">
    <property type="component" value="Unassembled WGS sequence"/>
</dbReference>
<keyword evidence="3" id="KW-0813">Transport</keyword>
<evidence type="ECO:0000313" key="13">
    <source>
        <dbReference type="EMBL" id="GAA4305184.1"/>
    </source>
</evidence>
<comment type="similarity">
    <text evidence="2 11">Belongs to the sodium:solute symporter (SSF) (TC 2.A.21) family.</text>
</comment>
<sequence length="523" mass="57201">MKHLPLLDLFIILFYLIAMVAVGVYFSRKNKNAEQFTRASGKIPGWAIGFSIYATFLSSNTFLGVPGKAFGSNWNAFVFSLSMPLAAWVASKYFVPFYRSTGEISAYTHLEHRFGPWARTYAVVCFLLTQLARMGSVFFGIALSLQALTGYSMSVIMVVTGICIIVYTVLGGIEAVIWTEVVQAVIKTLGALLILYLVIEDMPGGMSRILEIGGQDHKFSLGSFAPDFTTSTFWVILLYGFFINLNNFGMDQNYVQRYHTAGSLREAVRSVWVCVKLYVPASLLFFIIGTCLYAYYDVHPELTQAIRLQAAAERLPHAATPELIARTAAALKPSDFGDKVMPHFMVNRLPTGLVGLVISAILSAAMSTISSGMNASATVFTVDIYKRYFNKGLSEKRFLPVLYSATLVFGLAGMGTGIAMIGISSVLDVWWTLSGIFAGGMLGLFLLGLISRRTGNMAALTATIIGVAVIVWMALPGIIPERYAFLRSPLDTNMVIVIGTLTIFLAGMLLTGIRKDKTAAREK</sequence>
<evidence type="ECO:0000256" key="3">
    <source>
        <dbReference type="ARBA" id="ARBA00022448"/>
    </source>
</evidence>
<keyword evidence="14" id="KW-1185">Reference proteome</keyword>
<comment type="subcellular location">
    <subcellularLocation>
        <location evidence="1">Cell membrane</location>
        <topology evidence="1">Multi-pass membrane protein</topology>
    </subcellularLocation>
</comment>